<dbReference type="Pfam" id="PF08487">
    <property type="entry name" value="VIT"/>
    <property type="match status" value="1"/>
</dbReference>
<feature type="transmembrane region" description="Helical" evidence="2">
    <location>
        <begin position="646"/>
        <end position="668"/>
    </location>
</feature>
<dbReference type="PANTHER" id="PTHR45737">
    <property type="entry name" value="VON WILLEBRAND FACTOR A DOMAIN-CONTAINING PROTEIN 5A"/>
    <property type="match status" value="1"/>
</dbReference>
<evidence type="ECO:0000256" key="2">
    <source>
        <dbReference type="SAM" id="Phobius"/>
    </source>
</evidence>
<protein>
    <submittedName>
        <fullName evidence="6">VIT and VWA domain-containing protein</fullName>
    </submittedName>
</protein>
<accession>A0ABW4XQ56</accession>
<dbReference type="PANTHER" id="PTHR45737:SF6">
    <property type="entry name" value="VON WILLEBRAND FACTOR A DOMAIN-CONTAINING PROTEIN 5A"/>
    <property type="match status" value="1"/>
</dbReference>
<feature type="region of interest" description="Disordered" evidence="1">
    <location>
        <begin position="613"/>
        <end position="648"/>
    </location>
</feature>
<proteinExistence type="predicted"/>
<dbReference type="PROSITE" id="PS51468">
    <property type="entry name" value="VIT"/>
    <property type="match status" value="1"/>
</dbReference>
<dbReference type="PROSITE" id="PS50234">
    <property type="entry name" value="VWFA"/>
    <property type="match status" value="1"/>
</dbReference>
<gene>
    <name evidence="6" type="ORF">ACFSJ3_11340</name>
</gene>
<evidence type="ECO:0000313" key="6">
    <source>
        <dbReference type="EMBL" id="MFD2096578.1"/>
    </source>
</evidence>
<dbReference type="InterPro" id="IPR036465">
    <property type="entry name" value="vWFA_dom_sf"/>
</dbReference>
<evidence type="ECO:0000259" key="5">
    <source>
        <dbReference type="PROSITE" id="PS51468"/>
    </source>
</evidence>
<dbReference type="SUPFAM" id="SSF53300">
    <property type="entry name" value="vWA-like"/>
    <property type="match status" value="1"/>
</dbReference>
<feature type="domain" description="VWFA" evidence="4">
    <location>
        <begin position="299"/>
        <end position="469"/>
    </location>
</feature>
<evidence type="ECO:0000256" key="1">
    <source>
        <dbReference type="SAM" id="MobiDB-lite"/>
    </source>
</evidence>
<dbReference type="SMART" id="SM00609">
    <property type="entry name" value="VIT"/>
    <property type="match status" value="1"/>
</dbReference>
<name>A0ABW4XQ56_9GAMM</name>
<dbReference type="Pfam" id="PF13768">
    <property type="entry name" value="VWA_3"/>
    <property type="match status" value="1"/>
</dbReference>
<feature type="signal peptide" evidence="3">
    <location>
        <begin position="1"/>
        <end position="28"/>
    </location>
</feature>
<evidence type="ECO:0000256" key="3">
    <source>
        <dbReference type="SAM" id="SignalP"/>
    </source>
</evidence>
<keyword evidence="7" id="KW-1185">Reference proteome</keyword>
<dbReference type="Proteomes" id="UP001597380">
    <property type="component" value="Unassembled WGS sequence"/>
</dbReference>
<comment type="caution">
    <text evidence="6">The sequence shown here is derived from an EMBL/GenBank/DDBJ whole genome shotgun (WGS) entry which is preliminary data.</text>
</comment>
<dbReference type="Gene3D" id="3.40.50.410">
    <property type="entry name" value="von Willebrand factor, type A domain"/>
    <property type="match status" value="1"/>
</dbReference>
<feature type="chain" id="PRO_5046754846" evidence="3">
    <location>
        <begin position="29"/>
        <end position="682"/>
    </location>
</feature>
<keyword evidence="2" id="KW-0472">Membrane</keyword>
<dbReference type="SMART" id="SM00327">
    <property type="entry name" value="VWA"/>
    <property type="match status" value="1"/>
</dbReference>
<keyword evidence="3" id="KW-0732">Signal</keyword>
<feature type="domain" description="VIT" evidence="5">
    <location>
        <begin position="28"/>
        <end position="156"/>
    </location>
</feature>
<dbReference type="InterPro" id="IPR002035">
    <property type="entry name" value="VWF_A"/>
</dbReference>
<dbReference type="EMBL" id="JBHUHT010000012">
    <property type="protein sequence ID" value="MFD2096578.1"/>
    <property type="molecule type" value="Genomic_DNA"/>
</dbReference>
<evidence type="ECO:0000259" key="4">
    <source>
        <dbReference type="PROSITE" id="PS50234"/>
    </source>
</evidence>
<organism evidence="6 7">
    <name type="scientific">Corallincola platygyrae</name>
    <dbReference type="NCBI Taxonomy" id="1193278"/>
    <lineage>
        <taxon>Bacteria</taxon>
        <taxon>Pseudomonadati</taxon>
        <taxon>Pseudomonadota</taxon>
        <taxon>Gammaproteobacteria</taxon>
        <taxon>Alteromonadales</taxon>
        <taxon>Psychromonadaceae</taxon>
        <taxon>Corallincola</taxon>
    </lineage>
</organism>
<dbReference type="RefSeq" id="WP_345339033.1">
    <property type="nucleotide sequence ID" value="NZ_BAABLI010000008.1"/>
</dbReference>
<evidence type="ECO:0000313" key="7">
    <source>
        <dbReference type="Proteomes" id="UP001597380"/>
    </source>
</evidence>
<keyword evidence="2" id="KW-1133">Transmembrane helix</keyword>
<sequence length="682" mass="76425">MNKVWKRIRNTATALMVAIAGLTSTAHAAGLMTPINSTLPKLDIKDHKVKVTIADGFATTTVEQVFSNPHSQDLEAIYSFPVPSRASVGEFTYWINGQPVHGEVVEKQKARQIYEQEKQQGNHVALTEQESFQRFEIRVFPVKAQNEVKIRLVYLQPVSIDHGVGRFLYPLESGGVDEAQKAFWTADPIVHSEFSFELELKSGFPVEALRFPKHPQFHMQQIGPQHWKAEFSTLSESDLEAGASKFRIDQDILFYWRLKQDLPGSVELISYKPDTQSQGTFMLTLTPSDDLKPLTVGRDWVLILDMSGSMSGKFQTLVEGVRRGFEKFGPNDRVRIVLFNNNATEFTNGYVPATPANLDQLANDLAARSPGGGTNLMAGLKLGLKQVDADRTTGIWLVTDGVANVGETKQRKFLELVKDKDLRLFTMILGNEANRPLLNALAKRSNGFAIEVSNADDILGQLTLAASKVNHQALHDIEVEIDGVKVGDLQPANIGSLYRGQQLQLFGHYWKAGEVEVTISGRRGGEKVRYQTRFQLPEQTNEFPELERLWAFAQIDHLMAEQRDFGEDADRKDAVIDLAKQYGLVTEYTSMLVLEQEKFADYGIDQTNADRIEKEQQARQQRKQAQPTNRQVDKTNQQFSRPRPSLGGGGGGSMGWGWLVGLVALALFRQLYSLRRRMSQGS</sequence>
<reference evidence="7" key="1">
    <citation type="journal article" date="2019" name="Int. J. Syst. Evol. Microbiol.">
        <title>The Global Catalogue of Microorganisms (GCM) 10K type strain sequencing project: providing services to taxonomists for standard genome sequencing and annotation.</title>
        <authorList>
            <consortium name="The Broad Institute Genomics Platform"/>
            <consortium name="The Broad Institute Genome Sequencing Center for Infectious Disease"/>
            <person name="Wu L."/>
            <person name="Ma J."/>
        </authorList>
    </citation>
    <scope>NUCLEOTIDE SEQUENCE [LARGE SCALE GENOMIC DNA]</scope>
    <source>
        <strain evidence="7">CGMCC 1.10992</strain>
    </source>
</reference>
<keyword evidence="2" id="KW-0812">Transmembrane</keyword>
<dbReference type="InterPro" id="IPR013694">
    <property type="entry name" value="VIT"/>
</dbReference>
<feature type="compositionally biased region" description="Polar residues" evidence="1">
    <location>
        <begin position="627"/>
        <end position="640"/>
    </location>
</feature>